<organism evidence="1 2">
    <name type="scientific">Pisolithus microcarpus 441</name>
    <dbReference type="NCBI Taxonomy" id="765257"/>
    <lineage>
        <taxon>Eukaryota</taxon>
        <taxon>Fungi</taxon>
        <taxon>Dikarya</taxon>
        <taxon>Basidiomycota</taxon>
        <taxon>Agaricomycotina</taxon>
        <taxon>Agaricomycetes</taxon>
        <taxon>Agaricomycetidae</taxon>
        <taxon>Boletales</taxon>
        <taxon>Sclerodermatineae</taxon>
        <taxon>Pisolithaceae</taxon>
        <taxon>Pisolithus</taxon>
    </lineage>
</organism>
<dbReference type="HOGENOM" id="CLU_2518734_0_0_1"/>
<dbReference type="Proteomes" id="UP000054018">
    <property type="component" value="Unassembled WGS sequence"/>
</dbReference>
<reference evidence="2" key="2">
    <citation type="submission" date="2015-01" db="EMBL/GenBank/DDBJ databases">
        <title>Evolutionary Origins and Diversification of the Mycorrhizal Mutualists.</title>
        <authorList>
            <consortium name="DOE Joint Genome Institute"/>
            <consortium name="Mycorrhizal Genomics Consortium"/>
            <person name="Kohler A."/>
            <person name="Kuo A."/>
            <person name="Nagy L.G."/>
            <person name="Floudas D."/>
            <person name="Copeland A."/>
            <person name="Barry K.W."/>
            <person name="Cichocki N."/>
            <person name="Veneault-Fourrey C."/>
            <person name="LaButti K."/>
            <person name="Lindquist E.A."/>
            <person name="Lipzen A."/>
            <person name="Lundell T."/>
            <person name="Morin E."/>
            <person name="Murat C."/>
            <person name="Riley R."/>
            <person name="Ohm R."/>
            <person name="Sun H."/>
            <person name="Tunlid A."/>
            <person name="Henrissat B."/>
            <person name="Grigoriev I.V."/>
            <person name="Hibbett D.S."/>
            <person name="Martin F."/>
        </authorList>
    </citation>
    <scope>NUCLEOTIDE SEQUENCE [LARGE SCALE GENOMIC DNA]</scope>
    <source>
        <strain evidence="2">441</strain>
    </source>
</reference>
<accession>A0A0C9ZIN7</accession>
<evidence type="ECO:0000313" key="1">
    <source>
        <dbReference type="EMBL" id="KIK22372.1"/>
    </source>
</evidence>
<feature type="non-terminal residue" evidence="1">
    <location>
        <position position="85"/>
    </location>
</feature>
<dbReference type="AlphaFoldDB" id="A0A0C9ZIN7"/>
<keyword evidence="2" id="KW-1185">Reference proteome</keyword>
<reference evidence="1 2" key="1">
    <citation type="submission" date="2014-04" db="EMBL/GenBank/DDBJ databases">
        <authorList>
            <consortium name="DOE Joint Genome Institute"/>
            <person name="Kuo A."/>
            <person name="Kohler A."/>
            <person name="Costa M.D."/>
            <person name="Nagy L.G."/>
            <person name="Floudas D."/>
            <person name="Copeland A."/>
            <person name="Barry K.W."/>
            <person name="Cichocki N."/>
            <person name="Veneault-Fourrey C."/>
            <person name="LaButti K."/>
            <person name="Lindquist E.A."/>
            <person name="Lipzen A."/>
            <person name="Lundell T."/>
            <person name="Morin E."/>
            <person name="Murat C."/>
            <person name="Sun H."/>
            <person name="Tunlid A."/>
            <person name="Henrissat B."/>
            <person name="Grigoriev I.V."/>
            <person name="Hibbett D.S."/>
            <person name="Martin F."/>
            <person name="Nordberg H.P."/>
            <person name="Cantor M.N."/>
            <person name="Hua S.X."/>
        </authorList>
    </citation>
    <scope>NUCLEOTIDE SEQUENCE [LARGE SCALE GENOMIC DNA]</scope>
    <source>
        <strain evidence="1 2">441</strain>
    </source>
</reference>
<gene>
    <name evidence="1" type="ORF">PISMIDRAFT_680401</name>
</gene>
<sequence>MQECAIQRDRRPFDAFCYSDIVNIGVFSEPGLLTNVAASPLPSFHTHTTPLFPIPLFTASLTPIRYWQYSLALAHSLSTSCNANL</sequence>
<name>A0A0C9ZIN7_9AGAM</name>
<dbReference type="EMBL" id="KN833740">
    <property type="protein sequence ID" value="KIK22372.1"/>
    <property type="molecule type" value="Genomic_DNA"/>
</dbReference>
<proteinExistence type="predicted"/>
<protein>
    <submittedName>
        <fullName evidence="1">Uncharacterized protein</fullName>
    </submittedName>
</protein>
<evidence type="ECO:0000313" key="2">
    <source>
        <dbReference type="Proteomes" id="UP000054018"/>
    </source>
</evidence>